<dbReference type="EMBL" id="CAJPUY010000056">
    <property type="protein sequence ID" value="CAG2158618.1"/>
    <property type="molecule type" value="Genomic_DNA"/>
</dbReference>
<protein>
    <recommendedName>
        <fullName evidence="3">DUF2399 domain-containing protein</fullName>
    </recommendedName>
</protein>
<organism evidence="1 2">
    <name type="scientific">Cupriavidus yeoncheonensis</name>
    <dbReference type="NCBI Taxonomy" id="1462994"/>
    <lineage>
        <taxon>Bacteria</taxon>
        <taxon>Pseudomonadati</taxon>
        <taxon>Pseudomonadota</taxon>
        <taxon>Betaproteobacteria</taxon>
        <taxon>Burkholderiales</taxon>
        <taxon>Burkholderiaceae</taxon>
        <taxon>Cupriavidus</taxon>
    </lineage>
</organism>
<dbReference type="AlphaFoldDB" id="A0A916N829"/>
<evidence type="ECO:0000313" key="2">
    <source>
        <dbReference type="Proteomes" id="UP000672934"/>
    </source>
</evidence>
<reference evidence="1" key="1">
    <citation type="submission" date="2021-03" db="EMBL/GenBank/DDBJ databases">
        <authorList>
            <person name="Peeters C."/>
        </authorList>
    </citation>
    <scope>NUCLEOTIDE SEQUENCE</scope>
    <source>
        <strain evidence="1">LMG 31506</strain>
    </source>
</reference>
<name>A0A916N829_9BURK</name>
<keyword evidence="2" id="KW-1185">Reference proteome</keyword>
<dbReference type="Proteomes" id="UP000672934">
    <property type="component" value="Unassembled WGS sequence"/>
</dbReference>
<sequence>MDCYRKNYWQDQPYHVEVLSEKGTVRGTLAPVLEEYGVPFRVMHGFGSATSLNDLAQMSQDADKPVVLLYVGDFDPSGMYMSEMDLPERLSRYGASADLTIKRVALTADDVVGLPSFAADTKSKDGRYKWYVQQYGDHCWELDAMNPVDLRERVEQSIREYLDLDAWDHMIGVEAVERESMKSVLTTWLNKRPAI</sequence>
<comment type="caution">
    <text evidence="1">The sequence shown here is derived from an EMBL/GenBank/DDBJ whole genome shotgun (WGS) entry which is preliminary data.</text>
</comment>
<evidence type="ECO:0000313" key="1">
    <source>
        <dbReference type="EMBL" id="CAG2158618.1"/>
    </source>
</evidence>
<evidence type="ECO:0008006" key="3">
    <source>
        <dbReference type="Google" id="ProtNLM"/>
    </source>
</evidence>
<gene>
    <name evidence="1" type="ORF">LMG31506_06437</name>
</gene>
<proteinExistence type="predicted"/>
<accession>A0A916N829</accession>